<accession>A0ABW3WSI6</accession>
<dbReference type="Pfam" id="PF00392">
    <property type="entry name" value="GntR"/>
    <property type="match status" value="1"/>
</dbReference>
<dbReference type="PRINTS" id="PR00035">
    <property type="entry name" value="HTHGNTR"/>
</dbReference>
<evidence type="ECO:0000256" key="2">
    <source>
        <dbReference type="ARBA" id="ARBA00023125"/>
    </source>
</evidence>
<feature type="domain" description="HTH gntR-type" evidence="5">
    <location>
        <begin position="31"/>
        <end position="98"/>
    </location>
</feature>
<dbReference type="EMBL" id="JBHTND010000001">
    <property type="protein sequence ID" value="MFD1299988.1"/>
    <property type="molecule type" value="Genomic_DNA"/>
</dbReference>
<dbReference type="InterPro" id="IPR036388">
    <property type="entry name" value="WH-like_DNA-bd_sf"/>
</dbReference>
<organism evidence="6 7">
    <name type="scientific">Methylobacterium marchantiae</name>
    <dbReference type="NCBI Taxonomy" id="600331"/>
    <lineage>
        <taxon>Bacteria</taxon>
        <taxon>Pseudomonadati</taxon>
        <taxon>Pseudomonadota</taxon>
        <taxon>Alphaproteobacteria</taxon>
        <taxon>Hyphomicrobiales</taxon>
        <taxon>Methylobacteriaceae</taxon>
        <taxon>Methylobacterium</taxon>
    </lineage>
</organism>
<evidence type="ECO:0000313" key="6">
    <source>
        <dbReference type="EMBL" id="MFD1299988.1"/>
    </source>
</evidence>
<dbReference type="RefSeq" id="WP_238207962.1">
    <property type="nucleotide sequence ID" value="NZ_JBHTND010000001.1"/>
</dbReference>
<dbReference type="CDD" id="cd07377">
    <property type="entry name" value="WHTH_GntR"/>
    <property type="match status" value="1"/>
</dbReference>
<reference evidence="7" key="1">
    <citation type="journal article" date="2019" name="Int. J. Syst. Evol. Microbiol.">
        <title>The Global Catalogue of Microorganisms (GCM) 10K type strain sequencing project: providing services to taxonomists for standard genome sequencing and annotation.</title>
        <authorList>
            <consortium name="The Broad Institute Genomics Platform"/>
            <consortium name="The Broad Institute Genome Sequencing Center for Infectious Disease"/>
            <person name="Wu L."/>
            <person name="Ma J."/>
        </authorList>
    </citation>
    <scope>NUCLEOTIDE SEQUENCE [LARGE SCALE GENOMIC DNA]</scope>
    <source>
        <strain evidence="7">CCUG 56108</strain>
    </source>
</reference>
<dbReference type="Gene3D" id="1.20.120.530">
    <property type="entry name" value="GntR ligand-binding domain-like"/>
    <property type="match status" value="1"/>
</dbReference>
<evidence type="ECO:0000256" key="3">
    <source>
        <dbReference type="ARBA" id="ARBA00023163"/>
    </source>
</evidence>
<dbReference type="InterPro" id="IPR036390">
    <property type="entry name" value="WH_DNA-bd_sf"/>
</dbReference>
<comment type="caution">
    <text evidence="6">The sequence shown here is derived from an EMBL/GenBank/DDBJ whole genome shotgun (WGS) entry which is preliminary data.</text>
</comment>
<protein>
    <submittedName>
        <fullName evidence="6">GntR family transcriptional regulator</fullName>
    </submittedName>
</protein>
<evidence type="ECO:0000256" key="1">
    <source>
        <dbReference type="ARBA" id="ARBA00023015"/>
    </source>
</evidence>
<keyword evidence="1" id="KW-0805">Transcription regulation</keyword>
<evidence type="ECO:0000256" key="4">
    <source>
        <dbReference type="SAM" id="MobiDB-lite"/>
    </source>
</evidence>
<dbReference type="InterPro" id="IPR000524">
    <property type="entry name" value="Tscrpt_reg_HTH_GntR"/>
</dbReference>
<evidence type="ECO:0000259" key="5">
    <source>
        <dbReference type="PROSITE" id="PS50949"/>
    </source>
</evidence>
<dbReference type="SUPFAM" id="SSF48008">
    <property type="entry name" value="GntR ligand-binding domain-like"/>
    <property type="match status" value="1"/>
</dbReference>
<dbReference type="SMART" id="SM00345">
    <property type="entry name" value="HTH_GNTR"/>
    <property type="match status" value="1"/>
</dbReference>
<dbReference type="SUPFAM" id="SSF46785">
    <property type="entry name" value="Winged helix' DNA-binding domain"/>
    <property type="match status" value="1"/>
</dbReference>
<sequence>MVLDPVSEPDADAGSAANDGARLPPIQSLARSLHGELLTRLRDYIVEGNLAPGARVPERILCERFGISRTPLREALKVLASEGLIELLPNRGARVRQLDGHELVDLFDVMGGLEALAGRLACEKITPAAFAEIERLHHEMYGCYMRRDLHGYFACNQAIHDRIVQAADNEPLRTSYANFAGRLRRVRYSANLDENRDRWGEAMREHEEILDALRRRAGNDLSDILFRHLRNKRRAAAGRETAPPPDTEDTAS</sequence>
<proteinExistence type="predicted"/>
<keyword evidence="3" id="KW-0804">Transcription</keyword>
<dbReference type="InterPro" id="IPR011711">
    <property type="entry name" value="GntR_C"/>
</dbReference>
<dbReference type="PANTHER" id="PTHR43537">
    <property type="entry name" value="TRANSCRIPTIONAL REGULATOR, GNTR FAMILY"/>
    <property type="match status" value="1"/>
</dbReference>
<keyword evidence="2" id="KW-0238">DNA-binding</keyword>
<feature type="region of interest" description="Disordered" evidence="4">
    <location>
        <begin position="1"/>
        <end position="20"/>
    </location>
</feature>
<keyword evidence="7" id="KW-1185">Reference proteome</keyword>
<evidence type="ECO:0000313" key="7">
    <source>
        <dbReference type="Proteomes" id="UP001597176"/>
    </source>
</evidence>
<dbReference type="Pfam" id="PF07729">
    <property type="entry name" value="FCD"/>
    <property type="match status" value="1"/>
</dbReference>
<name>A0ABW3WSI6_9HYPH</name>
<dbReference type="Gene3D" id="1.10.10.10">
    <property type="entry name" value="Winged helix-like DNA-binding domain superfamily/Winged helix DNA-binding domain"/>
    <property type="match status" value="1"/>
</dbReference>
<dbReference type="Proteomes" id="UP001597176">
    <property type="component" value="Unassembled WGS sequence"/>
</dbReference>
<gene>
    <name evidence="6" type="ORF">ACFQ4G_00110</name>
</gene>
<dbReference type="SMART" id="SM00895">
    <property type="entry name" value="FCD"/>
    <property type="match status" value="1"/>
</dbReference>
<dbReference type="InterPro" id="IPR008920">
    <property type="entry name" value="TF_FadR/GntR_C"/>
</dbReference>
<dbReference type="PANTHER" id="PTHR43537:SF50">
    <property type="entry name" value="TRANSCRIPTIONAL REGULATORY PROTEIN"/>
    <property type="match status" value="1"/>
</dbReference>
<dbReference type="PROSITE" id="PS50949">
    <property type="entry name" value="HTH_GNTR"/>
    <property type="match status" value="1"/>
</dbReference>